<dbReference type="STRING" id="453591.Igni_0703"/>
<dbReference type="KEGG" id="iho:Igni_0703"/>
<feature type="domain" description="Thiamine-binding protein" evidence="2">
    <location>
        <begin position="4"/>
        <end position="95"/>
    </location>
</feature>
<dbReference type="Gene3D" id="3.30.70.930">
    <property type="match status" value="1"/>
</dbReference>
<dbReference type="InterPro" id="IPR051614">
    <property type="entry name" value="UPF0045_domain"/>
</dbReference>
<name>A8AAD3_IGNH4</name>
<dbReference type="PhylomeDB" id="A8AAD3"/>
<gene>
    <name evidence="3" type="ordered locus">Igni_0703</name>
</gene>
<evidence type="ECO:0000259" key="2">
    <source>
        <dbReference type="Pfam" id="PF01910"/>
    </source>
</evidence>
<dbReference type="RefSeq" id="WP_011998737.1">
    <property type="nucleotide sequence ID" value="NC_009776.1"/>
</dbReference>
<evidence type="ECO:0000313" key="3">
    <source>
        <dbReference type="EMBL" id="ABU81885.1"/>
    </source>
</evidence>
<dbReference type="OrthoDB" id="10763at2157"/>
<dbReference type="InterPro" id="IPR002767">
    <property type="entry name" value="Thiamine_BP"/>
</dbReference>
<dbReference type="EMBL" id="CP000816">
    <property type="protein sequence ID" value="ABU81885.1"/>
    <property type="molecule type" value="Genomic_DNA"/>
</dbReference>
<sequence length="102" mass="11520">MYLVEYQVLPLGTCSPSVSDLVAEAVDVIRKRNLEFRVTPMGTVVKLPSLEEAGALAQEIVERLRDKGVKRVVMVMRADVRFDKELDMDKKVEAVLEKLEKS</sequence>
<reference evidence="3 4" key="1">
    <citation type="journal article" date="2008" name="Genome Biol.">
        <title>A genomic analysis of the archaeal system Ignicoccus hospitalis-Nanoarchaeum equitans.</title>
        <authorList>
            <person name="Podar M."/>
            <person name="Anderson I."/>
            <person name="Makarova K.S."/>
            <person name="Elkins J.G."/>
            <person name="Ivanova N."/>
            <person name="Wall M.A."/>
            <person name="Lykidis A."/>
            <person name="Mavromatis K."/>
            <person name="Sun H."/>
            <person name="Hudson M.E."/>
            <person name="Chen W."/>
            <person name="Deciu C."/>
            <person name="Hutchison D."/>
            <person name="Eads J.R."/>
            <person name="Anderson A."/>
            <person name="Fernandes F."/>
            <person name="Szeto E."/>
            <person name="Lapidus A."/>
            <person name="Kyrpides N.C."/>
            <person name="Saier M.H.Jr."/>
            <person name="Richardson P.M."/>
            <person name="Rachel R."/>
            <person name="Huber H."/>
            <person name="Eisen J.A."/>
            <person name="Koonin E.V."/>
            <person name="Keller M."/>
            <person name="Stetter K.O."/>
        </authorList>
    </citation>
    <scope>NUCLEOTIDE SEQUENCE [LARGE SCALE GENOMIC DNA]</scope>
    <source>
        <strain evidence="4">KIN4/I / DSM 18386 / JCM 14125</strain>
    </source>
</reference>
<dbReference type="SUPFAM" id="SSF89957">
    <property type="entry name" value="MTH1187/YkoF-like"/>
    <property type="match status" value="1"/>
</dbReference>
<protein>
    <recommendedName>
        <fullName evidence="2">Thiamine-binding protein domain-containing protein</fullName>
    </recommendedName>
</protein>
<dbReference type="PANTHER" id="PTHR33777:SF1">
    <property type="entry name" value="UPF0045 PROTEIN ECM15"/>
    <property type="match status" value="1"/>
</dbReference>
<dbReference type="HOGENOM" id="CLU_137479_3_1_2"/>
<dbReference type="eggNOG" id="arCOG04373">
    <property type="taxonomic scope" value="Archaea"/>
</dbReference>
<dbReference type="GeneID" id="5562267"/>
<organism evidence="3 4">
    <name type="scientific">Ignicoccus hospitalis (strain KIN4/I / DSM 18386 / JCM 14125)</name>
    <dbReference type="NCBI Taxonomy" id="453591"/>
    <lineage>
        <taxon>Archaea</taxon>
        <taxon>Thermoproteota</taxon>
        <taxon>Thermoprotei</taxon>
        <taxon>Desulfurococcales</taxon>
        <taxon>Desulfurococcaceae</taxon>
        <taxon>Ignicoccus</taxon>
    </lineage>
</organism>
<evidence type="ECO:0000256" key="1">
    <source>
        <dbReference type="ARBA" id="ARBA00010272"/>
    </source>
</evidence>
<dbReference type="NCBIfam" id="TIGR00106">
    <property type="entry name" value="MTH1187 family thiamine-binding protein"/>
    <property type="match status" value="1"/>
</dbReference>
<dbReference type="GO" id="GO:0005829">
    <property type="term" value="C:cytosol"/>
    <property type="evidence" value="ECO:0007669"/>
    <property type="project" value="TreeGrafter"/>
</dbReference>
<dbReference type="Proteomes" id="UP000000262">
    <property type="component" value="Chromosome"/>
</dbReference>
<proteinExistence type="inferred from homology"/>
<evidence type="ECO:0000313" key="4">
    <source>
        <dbReference type="Proteomes" id="UP000000262"/>
    </source>
</evidence>
<dbReference type="Pfam" id="PF01910">
    <property type="entry name" value="Thiamine_BP"/>
    <property type="match status" value="1"/>
</dbReference>
<accession>A8AAD3</accession>
<dbReference type="AlphaFoldDB" id="A8AAD3"/>
<dbReference type="InterPro" id="IPR029756">
    <property type="entry name" value="MTH1187/YkoF-like"/>
</dbReference>
<comment type="similarity">
    <text evidence="1">Belongs to the UPF0045 family.</text>
</comment>
<dbReference type="PANTHER" id="PTHR33777">
    <property type="entry name" value="UPF0045 PROTEIN ECM15"/>
    <property type="match status" value="1"/>
</dbReference>
<keyword evidence="4" id="KW-1185">Reference proteome</keyword>